<feature type="region of interest" description="Disordered" evidence="1">
    <location>
        <begin position="1"/>
        <end position="40"/>
    </location>
</feature>
<evidence type="ECO:0000256" key="1">
    <source>
        <dbReference type="SAM" id="MobiDB-lite"/>
    </source>
</evidence>
<dbReference type="EMBL" id="GEDG01020892">
    <property type="protein sequence ID" value="JAP18761.1"/>
    <property type="molecule type" value="Transcribed_RNA"/>
</dbReference>
<feature type="compositionally biased region" description="Polar residues" evidence="1">
    <location>
        <begin position="1"/>
        <end position="32"/>
    </location>
</feature>
<dbReference type="AlphaFoldDB" id="A0A0V0HFZ0"/>
<evidence type="ECO:0000313" key="2">
    <source>
        <dbReference type="EMBL" id="JAP18761.1"/>
    </source>
</evidence>
<sequence length="62" mass="7322">MNSQGLQAENQSKQQRGSSRDQTVSGSKQTKQQQRKEFKLKYHQKKDCRTWILMLNLQNVVQ</sequence>
<reference evidence="2" key="1">
    <citation type="submission" date="2015-12" db="EMBL/GenBank/DDBJ databases">
        <title>Gene expression during late stages of embryo sac development: a critical building block for successful pollen-pistil interactions.</title>
        <authorList>
            <person name="Liu Y."/>
            <person name="Joly V."/>
            <person name="Sabar M."/>
            <person name="Matton D.P."/>
        </authorList>
    </citation>
    <scope>NUCLEOTIDE SEQUENCE</scope>
</reference>
<proteinExistence type="predicted"/>
<name>A0A0V0HFZ0_SOLCH</name>
<protein>
    <submittedName>
        <fullName evidence="2">Putative ovule protein</fullName>
    </submittedName>
</protein>
<organism evidence="2">
    <name type="scientific">Solanum chacoense</name>
    <name type="common">Chaco potato</name>
    <dbReference type="NCBI Taxonomy" id="4108"/>
    <lineage>
        <taxon>Eukaryota</taxon>
        <taxon>Viridiplantae</taxon>
        <taxon>Streptophyta</taxon>
        <taxon>Embryophyta</taxon>
        <taxon>Tracheophyta</taxon>
        <taxon>Spermatophyta</taxon>
        <taxon>Magnoliopsida</taxon>
        <taxon>eudicotyledons</taxon>
        <taxon>Gunneridae</taxon>
        <taxon>Pentapetalae</taxon>
        <taxon>asterids</taxon>
        <taxon>lamiids</taxon>
        <taxon>Solanales</taxon>
        <taxon>Solanaceae</taxon>
        <taxon>Solanoideae</taxon>
        <taxon>Solaneae</taxon>
        <taxon>Solanum</taxon>
    </lineage>
</organism>
<accession>A0A0V0HFZ0</accession>